<proteinExistence type="predicted"/>
<sequence length="307" mass="34267">MHAERAKDHGQMDLDRPLGDAEIAGDHLVGPAAMHEAHDFLLTRRQVFEQMLLVRLQRFDADGGHGFGWRGYRRLGGGDCGACRRCRLQRCRRGFAVAEQAQRFHRHVRAAGKHQFDRLEHHARGLAFRHEAERARREHGAHLVGRLFRGQHHDGQRRVGCQQVLQRRGARHAGHMQIDDREIVVGVGLGDGGQRFPRVGFVENGVGIESAQQPFDTLADQFMIVGYEKLHHVSAFGPADVVPALSVGTGAEGALPEVRHPSARLRRARARNRPLRAATRCTPCGRVSNGPSMQQQLILLPTPRSYA</sequence>
<comment type="caution">
    <text evidence="1">The sequence shown here is derived from an EMBL/GenBank/DDBJ whole genome shotgun (WGS) entry which is preliminary data.</text>
</comment>
<accession>A0A1N7RK83</accession>
<organism evidence="1 2">
    <name type="scientific">Paraburkholderia piptadeniae</name>
    <dbReference type="NCBI Taxonomy" id="1701573"/>
    <lineage>
        <taxon>Bacteria</taxon>
        <taxon>Pseudomonadati</taxon>
        <taxon>Pseudomonadota</taxon>
        <taxon>Betaproteobacteria</taxon>
        <taxon>Burkholderiales</taxon>
        <taxon>Burkholderiaceae</taxon>
        <taxon>Paraburkholderia</taxon>
    </lineage>
</organism>
<dbReference type="EMBL" id="CYGY02000004">
    <property type="protein sequence ID" value="SIT35520.1"/>
    <property type="molecule type" value="Genomic_DNA"/>
</dbReference>
<dbReference type="Proteomes" id="UP000195569">
    <property type="component" value="Unassembled WGS sequence"/>
</dbReference>
<evidence type="ECO:0000313" key="1">
    <source>
        <dbReference type="EMBL" id="SIT35520.1"/>
    </source>
</evidence>
<reference evidence="1" key="1">
    <citation type="submission" date="2016-12" db="EMBL/GenBank/DDBJ databases">
        <authorList>
            <person name="Moulin L."/>
        </authorList>
    </citation>
    <scope>NUCLEOTIDE SEQUENCE [LARGE SCALE GENOMIC DNA]</scope>
    <source>
        <strain evidence="1">STM 7183</strain>
    </source>
</reference>
<evidence type="ECO:0000313" key="2">
    <source>
        <dbReference type="Proteomes" id="UP000195569"/>
    </source>
</evidence>
<keyword evidence="2" id="KW-1185">Reference proteome</keyword>
<gene>
    <name evidence="1" type="ORF">BN2476_40049</name>
</gene>
<dbReference type="AlphaFoldDB" id="A0A1N7RK83"/>
<name>A0A1N7RK83_9BURK</name>
<protein>
    <submittedName>
        <fullName evidence="1">Uncharacterized protein</fullName>
    </submittedName>
</protein>